<evidence type="ECO:0008006" key="3">
    <source>
        <dbReference type="Google" id="ProtNLM"/>
    </source>
</evidence>
<evidence type="ECO:0000313" key="1">
    <source>
        <dbReference type="EMBL" id="OFJ55527.1"/>
    </source>
</evidence>
<dbReference type="Pfam" id="PF10824">
    <property type="entry name" value="T7SS_ESX_EspC"/>
    <property type="match status" value="1"/>
</dbReference>
<proteinExistence type="predicted"/>
<comment type="caution">
    <text evidence="1">The sequence shown here is derived from an EMBL/GenBank/DDBJ whole genome shotgun (WGS) entry which is preliminary data.</text>
</comment>
<keyword evidence="2" id="KW-1185">Reference proteome</keyword>
<accession>A0A1E8QAC1</accession>
<organism evidence="1 2">
    <name type="scientific">Mycolicibacterium grossiae</name>
    <dbReference type="NCBI Taxonomy" id="1552759"/>
    <lineage>
        <taxon>Bacteria</taxon>
        <taxon>Bacillati</taxon>
        <taxon>Actinomycetota</taxon>
        <taxon>Actinomycetes</taxon>
        <taxon>Mycobacteriales</taxon>
        <taxon>Mycobacteriaceae</taxon>
        <taxon>Mycolicibacterium</taxon>
    </lineage>
</organism>
<reference evidence="1 2" key="1">
    <citation type="submission" date="2016-09" db="EMBL/GenBank/DDBJ databases">
        <title>genome sequence of Mycobacterium sp. 739 SCH.</title>
        <authorList>
            <person name="Greninger A.L."/>
            <person name="Qin X."/>
            <person name="Jerome K."/>
            <person name="Vora S."/>
            <person name="Quinn K."/>
        </authorList>
    </citation>
    <scope>NUCLEOTIDE SEQUENCE [LARGE SCALE GENOMIC DNA]</scope>
    <source>
        <strain evidence="1 2">SCH</strain>
    </source>
</reference>
<dbReference type="Proteomes" id="UP000178953">
    <property type="component" value="Unassembled WGS sequence"/>
</dbReference>
<dbReference type="InterPro" id="IPR022536">
    <property type="entry name" value="EspC"/>
</dbReference>
<protein>
    <recommendedName>
        <fullName evidence="3">ESX-1 secretion-associated protein</fullName>
    </recommendedName>
</protein>
<dbReference type="OrthoDB" id="4626779at2"/>
<gene>
    <name evidence="1" type="ORF">BEL07_01055</name>
</gene>
<dbReference type="GO" id="GO:0009306">
    <property type="term" value="P:protein secretion"/>
    <property type="evidence" value="ECO:0007669"/>
    <property type="project" value="InterPro"/>
</dbReference>
<name>A0A1E8QAC1_9MYCO</name>
<evidence type="ECO:0000313" key="2">
    <source>
        <dbReference type="Proteomes" id="UP000178953"/>
    </source>
</evidence>
<dbReference type="AlphaFoldDB" id="A0A1E8QAC1"/>
<dbReference type="EMBL" id="MCHX01000002">
    <property type="protein sequence ID" value="OFJ55527.1"/>
    <property type="molecule type" value="Genomic_DNA"/>
</dbReference>
<sequence length="94" mass="9655">MLVDPDVLRAFAGQVDVAAREIGAGGVAEKLSSAGDALPGSTTQWAAHTVGEHFTHVLEQLSQNVVKMGTAVRGAGDAYEVADDALAGQFDGLF</sequence>
<dbReference type="RefSeq" id="WP_070351266.1">
    <property type="nucleotide sequence ID" value="NZ_CP043474.1"/>
</dbReference>